<evidence type="ECO:0000256" key="1">
    <source>
        <dbReference type="SAM" id="MobiDB-lite"/>
    </source>
</evidence>
<reference evidence="2 3" key="1">
    <citation type="journal article" date="2024" name="BMC Genomics">
        <title>De novo assembly and annotation of Popillia japonica's genome with initial clues to its potential as an invasive pest.</title>
        <authorList>
            <person name="Cucini C."/>
            <person name="Boschi S."/>
            <person name="Funari R."/>
            <person name="Cardaioli E."/>
            <person name="Iannotti N."/>
            <person name="Marturano G."/>
            <person name="Paoli F."/>
            <person name="Bruttini M."/>
            <person name="Carapelli A."/>
            <person name="Frati F."/>
            <person name="Nardi F."/>
        </authorList>
    </citation>
    <scope>NUCLEOTIDE SEQUENCE [LARGE SCALE GENOMIC DNA]</scope>
    <source>
        <strain evidence="2">DMR45628</strain>
    </source>
</reference>
<feature type="region of interest" description="Disordered" evidence="1">
    <location>
        <begin position="1"/>
        <end position="24"/>
    </location>
</feature>
<evidence type="ECO:0000313" key="2">
    <source>
        <dbReference type="EMBL" id="KAK9753414.1"/>
    </source>
</evidence>
<dbReference type="Proteomes" id="UP001458880">
    <property type="component" value="Unassembled WGS sequence"/>
</dbReference>
<evidence type="ECO:0000313" key="3">
    <source>
        <dbReference type="Proteomes" id="UP001458880"/>
    </source>
</evidence>
<dbReference type="EMBL" id="JASPKY010000014">
    <property type="protein sequence ID" value="KAK9753414.1"/>
    <property type="molecule type" value="Genomic_DNA"/>
</dbReference>
<organism evidence="2 3">
    <name type="scientific">Popillia japonica</name>
    <name type="common">Japanese beetle</name>
    <dbReference type="NCBI Taxonomy" id="7064"/>
    <lineage>
        <taxon>Eukaryota</taxon>
        <taxon>Metazoa</taxon>
        <taxon>Ecdysozoa</taxon>
        <taxon>Arthropoda</taxon>
        <taxon>Hexapoda</taxon>
        <taxon>Insecta</taxon>
        <taxon>Pterygota</taxon>
        <taxon>Neoptera</taxon>
        <taxon>Endopterygota</taxon>
        <taxon>Coleoptera</taxon>
        <taxon>Polyphaga</taxon>
        <taxon>Scarabaeiformia</taxon>
        <taxon>Scarabaeidae</taxon>
        <taxon>Rutelinae</taxon>
        <taxon>Popillia</taxon>
    </lineage>
</organism>
<protein>
    <submittedName>
        <fullName evidence="2">Uncharacterized protein</fullName>
    </submittedName>
</protein>
<feature type="region of interest" description="Disordered" evidence="1">
    <location>
        <begin position="45"/>
        <end position="114"/>
    </location>
</feature>
<accession>A0AAW1N080</accession>
<keyword evidence="3" id="KW-1185">Reference proteome</keyword>
<feature type="compositionally biased region" description="Basic and acidic residues" evidence="1">
    <location>
        <begin position="75"/>
        <end position="93"/>
    </location>
</feature>
<proteinExistence type="predicted"/>
<dbReference type="AlphaFoldDB" id="A0AAW1N080"/>
<name>A0AAW1N080_POPJA</name>
<comment type="caution">
    <text evidence="2">The sequence shown here is derived from an EMBL/GenBank/DDBJ whole genome shotgun (WGS) entry which is preliminary data.</text>
</comment>
<sequence>MKIAKEIQKRNYDKRHGAKEHKELEKDDRVWITNEKKEGIVKRQRIRKGRQRTRSYLVETENGNDIKRNRYHLKKLPDKDMDSRIETENKGTEEPNNQARKRKRERPTYLNDYC</sequence>
<gene>
    <name evidence="2" type="ORF">QE152_g3539</name>
</gene>